<feature type="compositionally biased region" description="Acidic residues" evidence="1">
    <location>
        <begin position="80"/>
        <end position="94"/>
    </location>
</feature>
<feature type="compositionally biased region" description="Acidic residues" evidence="1">
    <location>
        <begin position="153"/>
        <end position="163"/>
    </location>
</feature>
<dbReference type="Gene3D" id="3.30.1150.10">
    <property type="match status" value="1"/>
</dbReference>
<sequence length="387" mass="41010">MDTGQIISGVAHTGLIIFAIFGGAFKSEPLPFEITEVTAISEEEYAAMIAEPSPDAVANVDTPEPPEEGQAPELSSEADAAPEQDQPEVTETAEPDPVPEAVEPEPIPVPEAEIADAPQEPTPPQEDTAVLAPETSERPQPRPAPRVAPEAVEQPEPDVEIADVDQQAPEPAEQAEEPVPEQEETARQEATTEIVTEAEEVASAAPTRSVRPRTRPEQVTPAAQPDPDPEPRDEPAQQAEPEPAAEPETQEATSPDSSAVNDALAEALGSDPEPQGTPQGPPLTAGEKDGLRVAVQECWNVGSLSSDALATTVTVAVSMSEDGRPITNSIRMIGSEGGSNASAQQAFEAARRAIIRCGASGFNLPVEKYATWREIEMTFNPENMRIR</sequence>
<proteinExistence type="predicted"/>
<accession>A0A0T5NWD5</accession>
<feature type="transmembrane region" description="Helical" evidence="2">
    <location>
        <begin position="6"/>
        <end position="25"/>
    </location>
</feature>
<keyword evidence="2" id="KW-0812">Transmembrane</keyword>
<gene>
    <name evidence="3" type="ORF">XM53_07425</name>
</gene>
<evidence type="ECO:0000313" key="3">
    <source>
        <dbReference type="EMBL" id="KRS13235.1"/>
    </source>
</evidence>
<keyword evidence="2" id="KW-0472">Membrane</keyword>
<reference evidence="3 4" key="1">
    <citation type="submission" date="2015-04" db="EMBL/GenBank/DDBJ databases">
        <title>The draft genome sequence of Roseovarius sp.R12b.</title>
        <authorList>
            <person name="Li G."/>
            <person name="Lai Q."/>
            <person name="Shao Z."/>
            <person name="Yan P."/>
        </authorList>
    </citation>
    <scope>NUCLEOTIDE SEQUENCE [LARGE SCALE GENOMIC DNA]</scope>
    <source>
        <strain evidence="3 4">R12B</strain>
    </source>
</reference>
<dbReference type="OrthoDB" id="7161229at2"/>
<feature type="region of interest" description="Disordered" evidence="1">
    <location>
        <begin position="268"/>
        <end position="287"/>
    </location>
</feature>
<keyword evidence="4" id="KW-1185">Reference proteome</keyword>
<organism evidence="3 4">
    <name type="scientific">Roseovarius atlanticus</name>
    <dbReference type="NCBI Taxonomy" id="1641875"/>
    <lineage>
        <taxon>Bacteria</taxon>
        <taxon>Pseudomonadati</taxon>
        <taxon>Pseudomonadota</taxon>
        <taxon>Alphaproteobacteria</taxon>
        <taxon>Rhodobacterales</taxon>
        <taxon>Roseobacteraceae</taxon>
        <taxon>Roseovarius</taxon>
    </lineage>
</organism>
<dbReference type="AlphaFoldDB" id="A0A0T5NWD5"/>
<dbReference type="STRING" id="1641875.XM53_07425"/>
<evidence type="ECO:0000313" key="4">
    <source>
        <dbReference type="Proteomes" id="UP000051295"/>
    </source>
</evidence>
<dbReference type="Proteomes" id="UP000051295">
    <property type="component" value="Unassembled WGS sequence"/>
</dbReference>
<protein>
    <submittedName>
        <fullName evidence="3">Energy transducer TonB</fullName>
    </submittedName>
</protein>
<dbReference type="EMBL" id="LAXJ01000007">
    <property type="protein sequence ID" value="KRS13235.1"/>
    <property type="molecule type" value="Genomic_DNA"/>
</dbReference>
<comment type="caution">
    <text evidence="3">The sequence shown here is derived from an EMBL/GenBank/DDBJ whole genome shotgun (WGS) entry which is preliminary data.</text>
</comment>
<dbReference type="PATRIC" id="fig|1641875.4.peg.3882"/>
<evidence type="ECO:0000256" key="1">
    <source>
        <dbReference type="SAM" id="MobiDB-lite"/>
    </source>
</evidence>
<keyword evidence="2" id="KW-1133">Transmembrane helix</keyword>
<evidence type="ECO:0000256" key="2">
    <source>
        <dbReference type="SAM" id="Phobius"/>
    </source>
</evidence>
<feature type="compositionally biased region" description="Low complexity" evidence="1">
    <location>
        <begin position="188"/>
        <end position="207"/>
    </location>
</feature>
<feature type="compositionally biased region" description="Acidic residues" evidence="1">
    <location>
        <begin position="173"/>
        <end position="183"/>
    </location>
</feature>
<name>A0A0T5NWD5_9RHOB</name>
<feature type="region of interest" description="Disordered" evidence="1">
    <location>
        <begin position="50"/>
        <end position="259"/>
    </location>
</feature>